<dbReference type="EC" id="2.1.1.63" evidence="3"/>
<reference evidence="10 11" key="1">
    <citation type="submission" date="2017-03" db="EMBL/GenBank/DDBJ databases">
        <title>Genome analysis of Rhizobial strains effectives or ineffectives for nitrogen fixation isolated from bean seeds.</title>
        <authorList>
            <person name="Peralta H."/>
            <person name="Aguilar-Vera A."/>
            <person name="Mora Y."/>
            <person name="Vargas-Lagunas C."/>
            <person name="Girard L."/>
            <person name="Mora J."/>
        </authorList>
    </citation>
    <scope>NUCLEOTIDE SEQUENCE [LARGE SCALE GENOMIC DNA]</scope>
    <source>
        <strain evidence="10 11">CCGM3</strain>
    </source>
</reference>
<dbReference type="Gene3D" id="3.30.160.70">
    <property type="entry name" value="Methylated DNA-protein cysteine methyltransferase domain"/>
    <property type="match status" value="1"/>
</dbReference>
<evidence type="ECO:0000256" key="2">
    <source>
        <dbReference type="ARBA" id="ARBA00008711"/>
    </source>
</evidence>
<keyword evidence="5 10" id="KW-0808">Transferase</keyword>
<dbReference type="InterPro" id="IPR036388">
    <property type="entry name" value="WH-like_DNA-bd_sf"/>
</dbReference>
<evidence type="ECO:0000256" key="5">
    <source>
        <dbReference type="ARBA" id="ARBA00022679"/>
    </source>
</evidence>
<dbReference type="PROSITE" id="PS00374">
    <property type="entry name" value="MGMT"/>
    <property type="match status" value="1"/>
</dbReference>
<gene>
    <name evidence="10" type="ORF">B5K06_16130</name>
</gene>
<dbReference type="NCBIfam" id="TIGR00589">
    <property type="entry name" value="ogt"/>
    <property type="match status" value="1"/>
</dbReference>
<dbReference type="Proteomes" id="UP000254939">
    <property type="component" value="Unassembled WGS sequence"/>
</dbReference>
<evidence type="ECO:0000256" key="7">
    <source>
        <dbReference type="ARBA" id="ARBA00023204"/>
    </source>
</evidence>
<dbReference type="PANTHER" id="PTHR10815:SF14">
    <property type="entry name" value="BIFUNCTIONAL TRANSCRIPTIONAL ACTIVATOR_DNA REPAIR ENZYME ADA"/>
    <property type="match status" value="1"/>
</dbReference>
<dbReference type="InterPro" id="IPR014048">
    <property type="entry name" value="MethylDNA_cys_MeTrfase_DNA-bd"/>
</dbReference>
<proteinExistence type="inferred from homology"/>
<keyword evidence="7" id="KW-0234">DNA repair</keyword>
<evidence type="ECO:0000259" key="9">
    <source>
        <dbReference type="Pfam" id="PF01035"/>
    </source>
</evidence>
<comment type="catalytic activity">
    <reaction evidence="8">
        <text>a 6-O-methyl-2'-deoxyguanosine in DNA + L-cysteinyl-[protein] = S-methyl-L-cysteinyl-[protein] + a 2'-deoxyguanosine in DNA</text>
        <dbReference type="Rhea" id="RHEA:24000"/>
        <dbReference type="Rhea" id="RHEA-COMP:10131"/>
        <dbReference type="Rhea" id="RHEA-COMP:10132"/>
        <dbReference type="Rhea" id="RHEA-COMP:11367"/>
        <dbReference type="Rhea" id="RHEA-COMP:11368"/>
        <dbReference type="ChEBI" id="CHEBI:29950"/>
        <dbReference type="ChEBI" id="CHEBI:82612"/>
        <dbReference type="ChEBI" id="CHEBI:85445"/>
        <dbReference type="ChEBI" id="CHEBI:85448"/>
        <dbReference type="EC" id="2.1.1.63"/>
    </reaction>
</comment>
<dbReference type="EMBL" id="NAAC01000016">
    <property type="protein sequence ID" value="RDJ10555.1"/>
    <property type="molecule type" value="Genomic_DNA"/>
</dbReference>
<evidence type="ECO:0000256" key="4">
    <source>
        <dbReference type="ARBA" id="ARBA00022603"/>
    </source>
</evidence>
<dbReference type="AlphaFoldDB" id="A0A370KNR8"/>
<accession>A0A370KNR8</accession>
<feature type="domain" description="Methylated-DNA-[protein]-cysteine S-methyltransferase DNA binding" evidence="9">
    <location>
        <begin position="107"/>
        <end position="186"/>
    </location>
</feature>
<dbReference type="Pfam" id="PF01035">
    <property type="entry name" value="DNA_binding_1"/>
    <property type="match status" value="1"/>
</dbReference>
<dbReference type="CDD" id="cd06445">
    <property type="entry name" value="ATase"/>
    <property type="match status" value="1"/>
</dbReference>
<dbReference type="InterPro" id="IPR036217">
    <property type="entry name" value="MethylDNA_cys_MeTrfase_DNAb"/>
</dbReference>
<evidence type="ECO:0000256" key="1">
    <source>
        <dbReference type="ARBA" id="ARBA00001286"/>
    </source>
</evidence>
<sequence>MNLIVETNTPRTKLQLKPASPPTDVLSYAVAACDFGKVLVARSASGVCAILLGDETEELTVDLAIRFPQSRLVASEKAVKDDVAKVLQYIEKPSGGLHLKLDLRGTPFQRRVWEKLKTIPVGRTASYRELASWLSPLASPRAVGSACAANPIALAIPCHRVVRGTGELAGYRWGIERKRALIEKEAKA</sequence>
<keyword evidence="6" id="KW-0227">DNA damage</keyword>
<dbReference type="OrthoDB" id="9802228at2"/>
<comment type="caution">
    <text evidence="10">The sequence shown here is derived from an EMBL/GenBank/DDBJ whole genome shotgun (WGS) entry which is preliminary data.</text>
</comment>
<dbReference type="Gene3D" id="1.10.10.10">
    <property type="entry name" value="Winged helix-like DNA-binding domain superfamily/Winged helix DNA-binding domain"/>
    <property type="match status" value="1"/>
</dbReference>
<evidence type="ECO:0000313" key="11">
    <source>
        <dbReference type="Proteomes" id="UP000254939"/>
    </source>
</evidence>
<name>A0A370KNR8_9HYPH</name>
<dbReference type="InterPro" id="IPR001497">
    <property type="entry name" value="MethylDNA_cys_MeTrfase_AS"/>
</dbReference>
<dbReference type="PANTHER" id="PTHR10815">
    <property type="entry name" value="METHYLATED-DNA--PROTEIN-CYSTEINE METHYLTRANSFERASE"/>
    <property type="match status" value="1"/>
</dbReference>
<protein>
    <recommendedName>
        <fullName evidence="3">methylated-DNA--[protein]-cysteine S-methyltransferase</fullName>
        <ecNumber evidence="3">2.1.1.63</ecNumber>
    </recommendedName>
</protein>
<dbReference type="FunFam" id="1.10.10.10:FF:000214">
    <property type="entry name" value="Methylated-DNA--protein-cysteine methyltransferase"/>
    <property type="match status" value="1"/>
</dbReference>
<dbReference type="SUPFAM" id="SSF46767">
    <property type="entry name" value="Methylated DNA-protein cysteine methyltransferase, C-terminal domain"/>
    <property type="match status" value="1"/>
</dbReference>
<evidence type="ECO:0000256" key="3">
    <source>
        <dbReference type="ARBA" id="ARBA00011918"/>
    </source>
</evidence>
<dbReference type="InterPro" id="IPR036631">
    <property type="entry name" value="MGMT_N_sf"/>
</dbReference>
<keyword evidence="4 10" id="KW-0489">Methyltransferase</keyword>
<dbReference type="SUPFAM" id="SSF53155">
    <property type="entry name" value="Methylated DNA-protein cysteine methyltransferase domain"/>
    <property type="match status" value="1"/>
</dbReference>
<evidence type="ECO:0000256" key="6">
    <source>
        <dbReference type="ARBA" id="ARBA00022763"/>
    </source>
</evidence>
<organism evidence="10 11">
    <name type="scientific">Rhizobium grahamii</name>
    <dbReference type="NCBI Taxonomy" id="1120045"/>
    <lineage>
        <taxon>Bacteria</taxon>
        <taxon>Pseudomonadati</taxon>
        <taxon>Pseudomonadota</taxon>
        <taxon>Alphaproteobacteria</taxon>
        <taxon>Hyphomicrobiales</taxon>
        <taxon>Rhizobiaceae</taxon>
        <taxon>Rhizobium/Agrobacterium group</taxon>
        <taxon>Rhizobium</taxon>
    </lineage>
</organism>
<evidence type="ECO:0000256" key="8">
    <source>
        <dbReference type="ARBA" id="ARBA00049348"/>
    </source>
</evidence>
<dbReference type="RefSeq" id="WP_114713707.1">
    <property type="nucleotide sequence ID" value="NZ_KZ857259.1"/>
</dbReference>
<dbReference type="GO" id="GO:0003908">
    <property type="term" value="F:methylated-DNA-[protein]-cysteine S-methyltransferase activity"/>
    <property type="evidence" value="ECO:0007669"/>
    <property type="project" value="UniProtKB-EC"/>
</dbReference>
<dbReference type="GO" id="GO:0032259">
    <property type="term" value="P:methylation"/>
    <property type="evidence" value="ECO:0007669"/>
    <property type="project" value="UniProtKB-KW"/>
</dbReference>
<dbReference type="GO" id="GO:0006281">
    <property type="term" value="P:DNA repair"/>
    <property type="evidence" value="ECO:0007669"/>
    <property type="project" value="UniProtKB-KW"/>
</dbReference>
<comment type="similarity">
    <text evidence="2">Belongs to the MGMT family.</text>
</comment>
<comment type="catalytic activity">
    <reaction evidence="1">
        <text>a 4-O-methyl-thymidine in DNA + L-cysteinyl-[protein] = a thymidine in DNA + S-methyl-L-cysteinyl-[protein]</text>
        <dbReference type="Rhea" id="RHEA:53428"/>
        <dbReference type="Rhea" id="RHEA-COMP:10131"/>
        <dbReference type="Rhea" id="RHEA-COMP:10132"/>
        <dbReference type="Rhea" id="RHEA-COMP:13555"/>
        <dbReference type="Rhea" id="RHEA-COMP:13556"/>
        <dbReference type="ChEBI" id="CHEBI:29950"/>
        <dbReference type="ChEBI" id="CHEBI:82612"/>
        <dbReference type="ChEBI" id="CHEBI:137386"/>
        <dbReference type="ChEBI" id="CHEBI:137387"/>
        <dbReference type="EC" id="2.1.1.63"/>
    </reaction>
</comment>
<evidence type="ECO:0000313" key="10">
    <source>
        <dbReference type="EMBL" id="RDJ10555.1"/>
    </source>
</evidence>